<organism evidence="1">
    <name type="scientific">marine metagenome</name>
    <dbReference type="NCBI Taxonomy" id="408172"/>
    <lineage>
        <taxon>unclassified sequences</taxon>
        <taxon>metagenomes</taxon>
        <taxon>ecological metagenomes</taxon>
    </lineage>
</organism>
<dbReference type="SUPFAM" id="SSF101908">
    <property type="entry name" value="Putative isomerase YbhE"/>
    <property type="match status" value="1"/>
</dbReference>
<protein>
    <recommendedName>
        <fullName evidence="2">BIG2 domain-containing protein</fullName>
    </recommendedName>
</protein>
<dbReference type="SUPFAM" id="SSF49373">
    <property type="entry name" value="Invasin/intimin cell-adhesion fragments"/>
    <property type="match status" value="1"/>
</dbReference>
<evidence type="ECO:0000313" key="1">
    <source>
        <dbReference type="EMBL" id="SVA20108.1"/>
    </source>
</evidence>
<dbReference type="Pfam" id="PF08309">
    <property type="entry name" value="LVIVD"/>
    <property type="match status" value="1"/>
</dbReference>
<feature type="non-terminal residue" evidence="1">
    <location>
        <position position="1"/>
    </location>
</feature>
<sequence length="738" mass="79707">VRDDAVADSGIHTNARACLAGKGAAECRMFCSEGDLGGFVHDPRLPSREERPVTSLRAVVGMALFVAVWGTATSGAAMQEPAEPGRDITVEVSPGRVTLGVGEKATLVATVRDASGAIVDDATVVYFSRARRSVGVTREGEVEAFRPGEFTLIALVPENPEDDSRRPDARVRVEVPVFVPQPPIESVTFTQIPPKFYVGTRPRLMVEVVDTLGETRSEVEVRFASTDPRVAGIDRFGFLTLHESGTIDITATGEDVADTLTVEVESNPVTSLELQASTETARTGEVVRFTAVAKDARGLAVRGVPVQFGVGGQTALTIIAAGASSQISEDGRFVAERSGTYTVVASTGSHSAARTVSVEQRDVRREVEVVGRGNVLDRHTSDLWIWEGTDGRDYAITGTWGADGSSYVWDVTDPANIEKLHEISVDARTVNDVKVSEDGDIAVISREGASDRKNGIVVLGVGNPREGVPVLSEFTDQLTGGVHNVFISEDHVFALSAGRRYDVINIEDPRAPERVGRFELDTVGHSIHDVWVSEGIAFSSNWSDGVVAVDVGGGGRGGTPEHPVELGRYAYPSGWNHAAFPYRSQSTGKFYLFAGDESFPYGGYDSSEDGAPSRAAGWVHIIDWSDWDHPLEIARYQVPEAGSHNLWVEDDIMYVAFYNGGLRVVDVSGELMGDLYKQGREIAMFVPTDPEGFIPNAPFVWGPQPYKGHIFFTDWNTGLWAVKLSPRIGSSRIIGEPQ</sequence>
<dbReference type="EMBL" id="UINC01005250">
    <property type="protein sequence ID" value="SVA20108.1"/>
    <property type="molecule type" value="Genomic_DNA"/>
</dbReference>
<gene>
    <name evidence="1" type="ORF">METZ01_LOCUS72962</name>
</gene>
<reference evidence="1" key="1">
    <citation type="submission" date="2018-05" db="EMBL/GenBank/DDBJ databases">
        <authorList>
            <person name="Lanie J.A."/>
            <person name="Ng W.-L."/>
            <person name="Kazmierczak K.M."/>
            <person name="Andrzejewski T.M."/>
            <person name="Davidsen T.M."/>
            <person name="Wayne K.J."/>
            <person name="Tettelin H."/>
            <person name="Glass J.I."/>
            <person name="Rusch D."/>
            <person name="Podicherti R."/>
            <person name="Tsui H.-C.T."/>
            <person name="Winkler M.E."/>
        </authorList>
    </citation>
    <scope>NUCLEOTIDE SEQUENCE</scope>
</reference>
<name>A0A381TXA4_9ZZZZ</name>
<proteinExistence type="predicted"/>
<dbReference type="InterPro" id="IPR008964">
    <property type="entry name" value="Invasin/intimin_cell_adhesion"/>
</dbReference>
<accession>A0A381TXA4</accession>
<dbReference type="AlphaFoldDB" id="A0A381TXA4"/>
<evidence type="ECO:0008006" key="2">
    <source>
        <dbReference type="Google" id="ProtNLM"/>
    </source>
</evidence>
<dbReference type="InterPro" id="IPR013211">
    <property type="entry name" value="LVIVD"/>
</dbReference>
<dbReference type="Gene3D" id="2.60.40.1080">
    <property type="match status" value="1"/>
</dbReference>